<feature type="region of interest" description="Disordered" evidence="1">
    <location>
        <begin position="1"/>
        <end position="63"/>
    </location>
</feature>
<reference evidence="2" key="1">
    <citation type="submission" date="2020-02" db="EMBL/GenBank/DDBJ databases">
        <authorList>
            <person name="Meier V. D."/>
        </authorList>
    </citation>
    <scope>NUCLEOTIDE SEQUENCE</scope>
    <source>
        <strain evidence="2">AVDCRST_MAG68</strain>
    </source>
</reference>
<feature type="non-terminal residue" evidence="2">
    <location>
        <position position="63"/>
    </location>
</feature>
<feature type="compositionally biased region" description="Basic residues" evidence="1">
    <location>
        <begin position="1"/>
        <end position="12"/>
    </location>
</feature>
<dbReference type="EMBL" id="CADCTW010000217">
    <property type="protein sequence ID" value="CAA9364723.1"/>
    <property type="molecule type" value="Genomic_DNA"/>
</dbReference>
<gene>
    <name evidence="2" type="ORF">AVDCRST_MAG68-5070</name>
</gene>
<evidence type="ECO:0000256" key="1">
    <source>
        <dbReference type="SAM" id="MobiDB-lite"/>
    </source>
</evidence>
<feature type="non-terminal residue" evidence="2">
    <location>
        <position position="1"/>
    </location>
</feature>
<sequence length="63" mass="6637">EQPRPRPRRRATFARLDAVRAGEERGQQGHGRSAAGDGGEHATRASVDGARPGAPDSLPRPGL</sequence>
<dbReference type="AlphaFoldDB" id="A0A6J4MQW9"/>
<organism evidence="2">
    <name type="scientific">uncultured Gemmatimonadota bacterium</name>
    <dbReference type="NCBI Taxonomy" id="203437"/>
    <lineage>
        <taxon>Bacteria</taxon>
        <taxon>Pseudomonadati</taxon>
        <taxon>Gemmatimonadota</taxon>
        <taxon>environmental samples</taxon>
    </lineage>
</organism>
<accession>A0A6J4MQW9</accession>
<protein>
    <submittedName>
        <fullName evidence="2">Uncharacterized protein</fullName>
    </submittedName>
</protein>
<feature type="compositionally biased region" description="Basic and acidic residues" evidence="1">
    <location>
        <begin position="17"/>
        <end position="27"/>
    </location>
</feature>
<proteinExistence type="predicted"/>
<name>A0A6J4MQW9_9BACT</name>
<evidence type="ECO:0000313" key="2">
    <source>
        <dbReference type="EMBL" id="CAA9364723.1"/>
    </source>
</evidence>